<dbReference type="InterPro" id="IPR016187">
    <property type="entry name" value="CTDL_fold"/>
</dbReference>
<dbReference type="InterPro" id="IPR001304">
    <property type="entry name" value="C-type_lectin-like"/>
</dbReference>
<dbReference type="PANTHER" id="PTHR31024:SF3">
    <property type="entry name" value="C-TYPE LECTIN-RELATED"/>
    <property type="match status" value="1"/>
</dbReference>
<evidence type="ECO:0000313" key="2">
    <source>
        <dbReference type="EMBL" id="GMR55816.1"/>
    </source>
</evidence>
<feature type="non-terminal residue" evidence="2">
    <location>
        <position position="1"/>
    </location>
</feature>
<dbReference type="Pfam" id="PF00059">
    <property type="entry name" value="Lectin_C"/>
    <property type="match status" value="1"/>
</dbReference>
<evidence type="ECO:0000259" key="1">
    <source>
        <dbReference type="PROSITE" id="PS50041"/>
    </source>
</evidence>
<dbReference type="SUPFAM" id="SSF56436">
    <property type="entry name" value="C-type lectin-like"/>
    <property type="match status" value="1"/>
</dbReference>
<name>A0AAN5IAD6_9BILA</name>
<dbReference type="Gene3D" id="3.10.100.10">
    <property type="entry name" value="Mannose-Binding Protein A, subunit A"/>
    <property type="match status" value="1"/>
</dbReference>
<sequence length="198" mass="21672">GLEDITSPGFYLNDTSTSTELDSDVLYALCDANCFCRKGLTSYDVINSRGREIPRGCFHVSSFSAVYNAADDNCQGLGGFVATVHDDAKELFMLSLFPPKSKFWVGLRMNGTELVWADGSYDDFTLWAPGNPVTGQDCAYGQQQTGFVSSWFSAPCTDPLTNSMRYACQLRPCGTDCNSRGCGSRVQIWMARPTAVLN</sequence>
<dbReference type="PROSITE" id="PS50041">
    <property type="entry name" value="C_TYPE_LECTIN_2"/>
    <property type="match status" value="1"/>
</dbReference>
<proteinExistence type="predicted"/>
<accession>A0AAN5IAD6</accession>
<dbReference type="PANTHER" id="PTHR31024">
    <property type="entry name" value="C-TYPE LECTIN"/>
    <property type="match status" value="1"/>
</dbReference>
<feature type="non-terminal residue" evidence="2">
    <location>
        <position position="198"/>
    </location>
</feature>
<evidence type="ECO:0000313" key="3">
    <source>
        <dbReference type="Proteomes" id="UP001328107"/>
    </source>
</evidence>
<dbReference type="CDD" id="cd00037">
    <property type="entry name" value="CLECT"/>
    <property type="match status" value="1"/>
</dbReference>
<feature type="domain" description="C-type lectin" evidence="1">
    <location>
        <begin position="53"/>
        <end position="156"/>
    </location>
</feature>
<dbReference type="InterPro" id="IPR016186">
    <property type="entry name" value="C-type_lectin-like/link_sf"/>
</dbReference>
<dbReference type="EMBL" id="BTRK01000005">
    <property type="protein sequence ID" value="GMR55816.1"/>
    <property type="molecule type" value="Genomic_DNA"/>
</dbReference>
<keyword evidence="3" id="KW-1185">Reference proteome</keyword>
<dbReference type="Proteomes" id="UP001328107">
    <property type="component" value="Unassembled WGS sequence"/>
</dbReference>
<dbReference type="AlphaFoldDB" id="A0AAN5IAD6"/>
<reference evidence="3" key="1">
    <citation type="submission" date="2022-10" db="EMBL/GenBank/DDBJ databases">
        <title>Genome assembly of Pristionchus species.</title>
        <authorList>
            <person name="Yoshida K."/>
            <person name="Sommer R.J."/>
        </authorList>
    </citation>
    <scope>NUCLEOTIDE SEQUENCE [LARGE SCALE GENOMIC DNA]</scope>
    <source>
        <strain evidence="3">RS5460</strain>
    </source>
</reference>
<dbReference type="SMART" id="SM00034">
    <property type="entry name" value="CLECT"/>
    <property type="match status" value="1"/>
</dbReference>
<protein>
    <recommendedName>
        <fullName evidence="1">C-type lectin domain-containing protein</fullName>
    </recommendedName>
</protein>
<organism evidence="2 3">
    <name type="scientific">Pristionchus mayeri</name>
    <dbReference type="NCBI Taxonomy" id="1317129"/>
    <lineage>
        <taxon>Eukaryota</taxon>
        <taxon>Metazoa</taxon>
        <taxon>Ecdysozoa</taxon>
        <taxon>Nematoda</taxon>
        <taxon>Chromadorea</taxon>
        <taxon>Rhabditida</taxon>
        <taxon>Rhabditina</taxon>
        <taxon>Diplogasteromorpha</taxon>
        <taxon>Diplogasteroidea</taxon>
        <taxon>Neodiplogasteridae</taxon>
        <taxon>Pristionchus</taxon>
    </lineage>
</organism>
<gene>
    <name evidence="2" type="ORF">PMAYCL1PPCAC_26011</name>
</gene>
<comment type="caution">
    <text evidence="2">The sequence shown here is derived from an EMBL/GenBank/DDBJ whole genome shotgun (WGS) entry which is preliminary data.</text>
</comment>